<evidence type="ECO:0000259" key="15">
    <source>
        <dbReference type="Pfam" id="PF01756"/>
    </source>
</evidence>
<dbReference type="GO" id="GO:0055088">
    <property type="term" value="P:lipid homeostasis"/>
    <property type="evidence" value="ECO:0007669"/>
    <property type="project" value="TreeGrafter"/>
</dbReference>
<dbReference type="GO" id="GO:0003997">
    <property type="term" value="F:acyl-CoA oxidase activity"/>
    <property type="evidence" value="ECO:0007669"/>
    <property type="project" value="UniProtKB-EC"/>
</dbReference>
<keyword evidence="7 12" id="KW-0274">FAD</keyword>
<dbReference type="InterPro" id="IPR037069">
    <property type="entry name" value="AcylCoA_DH/ox_N_sf"/>
</dbReference>
<evidence type="ECO:0000256" key="1">
    <source>
        <dbReference type="ARBA" id="ARBA00001201"/>
    </source>
</evidence>
<dbReference type="GO" id="GO:0005504">
    <property type="term" value="F:fatty acid binding"/>
    <property type="evidence" value="ECO:0007669"/>
    <property type="project" value="TreeGrafter"/>
</dbReference>
<evidence type="ECO:0000256" key="6">
    <source>
        <dbReference type="ARBA" id="ARBA00022630"/>
    </source>
</evidence>
<evidence type="ECO:0000256" key="11">
    <source>
        <dbReference type="ARBA" id="ARBA00023140"/>
    </source>
</evidence>
<evidence type="ECO:0000256" key="8">
    <source>
        <dbReference type="ARBA" id="ARBA00022832"/>
    </source>
</evidence>
<dbReference type="UniPathway" id="UPA00661"/>
<comment type="similarity">
    <text evidence="5 12">Belongs to the acyl-CoA oxidase family.</text>
</comment>
<feature type="domain" description="Acyl-CoA oxidase/dehydrogenase middle" evidence="16">
    <location>
        <begin position="147"/>
        <end position="256"/>
    </location>
</feature>
<feature type="domain" description="Acyl-CoA oxidase C-terminal" evidence="15">
    <location>
        <begin position="505"/>
        <end position="678"/>
    </location>
</feature>
<keyword evidence="8" id="KW-0276">Fatty acid metabolism</keyword>
<dbReference type="EMBL" id="JAEPRE010000118">
    <property type="protein sequence ID" value="KAG2232243.1"/>
    <property type="molecule type" value="Genomic_DNA"/>
</dbReference>
<organism evidence="19 20">
    <name type="scientific">Thamnidium elegans</name>
    <dbReference type="NCBI Taxonomy" id="101142"/>
    <lineage>
        <taxon>Eukaryota</taxon>
        <taxon>Fungi</taxon>
        <taxon>Fungi incertae sedis</taxon>
        <taxon>Mucoromycota</taxon>
        <taxon>Mucoromycotina</taxon>
        <taxon>Mucoromycetes</taxon>
        <taxon>Mucorales</taxon>
        <taxon>Mucorineae</taxon>
        <taxon>Mucoraceae</taxon>
        <taxon>Thamnidium</taxon>
    </lineage>
</organism>
<dbReference type="Pfam" id="PF22924">
    <property type="entry name" value="ACOX_C_alpha1"/>
    <property type="match status" value="1"/>
</dbReference>
<evidence type="ECO:0000256" key="3">
    <source>
        <dbReference type="ARBA" id="ARBA00004275"/>
    </source>
</evidence>
<feature type="binding site" evidence="14">
    <location>
        <position position="190"/>
    </location>
    <ligand>
        <name>FAD</name>
        <dbReference type="ChEBI" id="CHEBI:57692"/>
    </ligand>
</feature>
<dbReference type="SUPFAM" id="SSF56645">
    <property type="entry name" value="Acyl-CoA dehydrogenase NM domain-like"/>
    <property type="match status" value="1"/>
</dbReference>
<name>A0A8H7SQD7_9FUNG</name>
<evidence type="ECO:0000259" key="16">
    <source>
        <dbReference type="Pfam" id="PF02770"/>
    </source>
</evidence>
<dbReference type="GO" id="GO:0005777">
    <property type="term" value="C:peroxisome"/>
    <property type="evidence" value="ECO:0007669"/>
    <property type="project" value="UniProtKB-SubCell"/>
</dbReference>
<evidence type="ECO:0000256" key="7">
    <source>
        <dbReference type="ARBA" id="ARBA00022827"/>
    </source>
</evidence>
<keyword evidence="10" id="KW-0443">Lipid metabolism</keyword>
<dbReference type="Gene3D" id="2.40.110.10">
    <property type="entry name" value="Butyryl-CoA Dehydrogenase, subunit A, domain 2"/>
    <property type="match status" value="1"/>
</dbReference>
<dbReference type="FunFam" id="2.40.110.10:FF:000003">
    <property type="entry name" value="Acyl-coenzyme A oxidase"/>
    <property type="match status" value="1"/>
</dbReference>
<dbReference type="Pfam" id="PF14749">
    <property type="entry name" value="Acyl-CoA_ox_N"/>
    <property type="match status" value="1"/>
</dbReference>
<feature type="domain" description="Acyl-CoA oxidase C-alpha1" evidence="18">
    <location>
        <begin position="288"/>
        <end position="461"/>
    </location>
</feature>
<dbReference type="SUPFAM" id="SSF47203">
    <property type="entry name" value="Acyl-CoA dehydrogenase C-terminal domain-like"/>
    <property type="match status" value="2"/>
</dbReference>
<evidence type="ECO:0000259" key="17">
    <source>
        <dbReference type="Pfam" id="PF14749"/>
    </source>
</evidence>
<dbReference type="OrthoDB" id="538336at2759"/>
<dbReference type="InterPro" id="IPR029320">
    <property type="entry name" value="Acyl-CoA_ox_N"/>
</dbReference>
<comment type="catalytic activity">
    <reaction evidence="1">
        <text>a 2,3-saturated acyl-CoA + O2 = a (2E)-enoyl-CoA + H2O2</text>
        <dbReference type="Rhea" id="RHEA:38959"/>
        <dbReference type="ChEBI" id="CHEBI:15379"/>
        <dbReference type="ChEBI" id="CHEBI:16240"/>
        <dbReference type="ChEBI" id="CHEBI:58856"/>
        <dbReference type="ChEBI" id="CHEBI:65111"/>
        <dbReference type="EC" id="1.3.3.6"/>
    </reaction>
</comment>
<protein>
    <recommendedName>
        <fullName evidence="12">Acyl-coenzyme A oxidase</fullName>
    </recommendedName>
</protein>
<dbReference type="PIRSF" id="PIRSF000168">
    <property type="entry name" value="Acyl-CoA_oxidase"/>
    <property type="match status" value="1"/>
</dbReference>
<dbReference type="Gene3D" id="1.10.540.10">
    <property type="entry name" value="Acyl-CoA dehydrogenase/oxidase, N-terminal domain"/>
    <property type="match status" value="1"/>
</dbReference>
<dbReference type="InterPro" id="IPR006091">
    <property type="entry name" value="Acyl-CoA_Oxase/DH_mid-dom"/>
</dbReference>
<dbReference type="GO" id="GO:0071949">
    <property type="term" value="F:FAD binding"/>
    <property type="evidence" value="ECO:0007669"/>
    <property type="project" value="InterPro"/>
</dbReference>
<dbReference type="PANTHER" id="PTHR10909">
    <property type="entry name" value="ELECTRON TRANSPORT OXIDOREDUCTASE"/>
    <property type="match status" value="1"/>
</dbReference>
<dbReference type="AlphaFoldDB" id="A0A8H7SQD7"/>
<feature type="active site" description="Proton acceptor" evidence="13">
    <location>
        <position position="446"/>
    </location>
</feature>
<dbReference type="PANTHER" id="PTHR10909:SF250">
    <property type="entry name" value="PEROXISOMAL ACYL-COENZYME A OXIDASE 1"/>
    <property type="match status" value="1"/>
</dbReference>
<keyword evidence="11" id="KW-0576">Peroxisome</keyword>
<gene>
    <name evidence="19" type="ORF">INT48_000893</name>
</gene>
<dbReference type="InterPro" id="IPR046373">
    <property type="entry name" value="Acyl-CoA_Oxase/DH_mid-dom_sf"/>
</dbReference>
<dbReference type="InterPro" id="IPR012258">
    <property type="entry name" value="Acyl-CoA_oxidase"/>
</dbReference>
<dbReference type="Pfam" id="PF01756">
    <property type="entry name" value="ACOX"/>
    <property type="match status" value="1"/>
</dbReference>
<dbReference type="GO" id="GO:0033540">
    <property type="term" value="P:fatty acid beta-oxidation using acyl-CoA oxidase"/>
    <property type="evidence" value="ECO:0007669"/>
    <property type="project" value="UniProtKB-UniPathway"/>
</dbReference>
<evidence type="ECO:0000256" key="5">
    <source>
        <dbReference type="ARBA" id="ARBA00006288"/>
    </source>
</evidence>
<evidence type="ECO:0000256" key="2">
    <source>
        <dbReference type="ARBA" id="ARBA00001974"/>
    </source>
</evidence>
<dbReference type="InterPro" id="IPR055060">
    <property type="entry name" value="ACOX_C_alpha1"/>
</dbReference>
<evidence type="ECO:0000256" key="9">
    <source>
        <dbReference type="ARBA" id="ARBA00023002"/>
    </source>
</evidence>
<feature type="binding site" evidence="14">
    <location>
        <position position="151"/>
    </location>
    <ligand>
        <name>FAD</name>
        <dbReference type="ChEBI" id="CHEBI:57692"/>
    </ligand>
</feature>
<keyword evidence="9" id="KW-0560">Oxidoreductase</keyword>
<dbReference type="InterPro" id="IPR036250">
    <property type="entry name" value="AcylCo_DH-like_C"/>
</dbReference>
<evidence type="ECO:0000256" key="13">
    <source>
        <dbReference type="PIRSR" id="PIRSR000168-1"/>
    </source>
</evidence>
<dbReference type="FunFam" id="1.20.140.10:FF:000013">
    <property type="entry name" value="Acyl-coenzyme A oxidase"/>
    <property type="match status" value="1"/>
</dbReference>
<dbReference type="FunFam" id="1.20.140.10:FF:000015">
    <property type="entry name" value="Acyl-coenzyme A oxidase"/>
    <property type="match status" value="1"/>
</dbReference>
<dbReference type="Proteomes" id="UP000613177">
    <property type="component" value="Unassembled WGS sequence"/>
</dbReference>
<comment type="pathway">
    <text evidence="4">Lipid metabolism; peroxisomal fatty acid beta-oxidation.</text>
</comment>
<evidence type="ECO:0000256" key="4">
    <source>
        <dbReference type="ARBA" id="ARBA00004846"/>
    </source>
</evidence>
<keyword evidence="6 12" id="KW-0285">Flavoprotein</keyword>
<dbReference type="Pfam" id="PF02770">
    <property type="entry name" value="Acyl-CoA_dh_M"/>
    <property type="match status" value="1"/>
</dbReference>
<comment type="caution">
    <text evidence="19">The sequence shown here is derived from an EMBL/GenBank/DDBJ whole genome shotgun (WGS) entry which is preliminary data.</text>
</comment>
<dbReference type="Gene3D" id="1.20.140.10">
    <property type="entry name" value="Butyryl-CoA Dehydrogenase, subunit A, domain 3"/>
    <property type="match status" value="2"/>
</dbReference>
<reference evidence="19" key="1">
    <citation type="submission" date="2021-01" db="EMBL/GenBank/DDBJ databases">
        <title>Metabolic potential, ecology and presence of endohyphal bacteria is reflected in genomic diversity of Mucoromycotina.</title>
        <authorList>
            <person name="Muszewska A."/>
            <person name="Okrasinska A."/>
            <person name="Steczkiewicz K."/>
            <person name="Drgas O."/>
            <person name="Orlowska M."/>
            <person name="Perlinska-Lenart U."/>
            <person name="Aleksandrzak-Piekarczyk T."/>
            <person name="Szatraj K."/>
            <person name="Zielenkiewicz U."/>
            <person name="Pilsyk S."/>
            <person name="Malc E."/>
            <person name="Mieczkowski P."/>
            <person name="Kruszewska J.S."/>
            <person name="Biernat P."/>
            <person name="Pawlowska J."/>
        </authorList>
    </citation>
    <scope>NUCLEOTIDE SEQUENCE</scope>
    <source>
        <strain evidence="19">WA0000018081</strain>
    </source>
</reference>
<keyword evidence="20" id="KW-1185">Reference proteome</keyword>
<evidence type="ECO:0000313" key="19">
    <source>
        <dbReference type="EMBL" id="KAG2232243.1"/>
    </source>
</evidence>
<evidence type="ECO:0000256" key="12">
    <source>
        <dbReference type="PIRNR" id="PIRNR000168"/>
    </source>
</evidence>
<proteinExistence type="inferred from homology"/>
<evidence type="ECO:0000259" key="18">
    <source>
        <dbReference type="Pfam" id="PF22924"/>
    </source>
</evidence>
<comment type="subcellular location">
    <subcellularLocation>
        <location evidence="3">Peroxisome</location>
    </subcellularLocation>
</comment>
<feature type="domain" description="Acyl-coenzyme A oxidase N-terminal" evidence="17">
    <location>
        <begin position="30"/>
        <end position="145"/>
    </location>
</feature>
<evidence type="ECO:0000313" key="20">
    <source>
        <dbReference type="Proteomes" id="UP000613177"/>
    </source>
</evidence>
<sequence>MPVQFPKHLKPIEPQGTALLQQERNNATFNSNDLTQFIYGDDYLKSKNRILQILQADPILGDKSHRYYNGRDVRFKKSLAAANRLVELTRIHEWNDQEFGIAEFLFDEPSPFRLHRSMFMPTLANQGTEAQKKLYLEPAIRHEIIGCYAQTELGHGSNVRGLETTATYQPETQTFVFNSPTLTSSKWWIGGLGVAANHAIVMARLISQDKDHGPHPFVVQIRNLENHEPLEGVIVGDIGPKFGFNTVDNGFILFKDFHVPHIGFLARYSSIDKATGEYKTPPNSKLAYGTMVFVRANIVLESRVVLARAATIAIRYSAVRSQGSNTSDPKKITAPDGSMKTVETPVLDYTMQQYRLFPIIAQAYACHFTGQEMHRMYYENQAKMERGDYSYLADLHASSSGLKSLTTTLAVNAIEDCRRACGGHGFSLFSGLGQFYQDYLPKVTWEGDNYLLTQQTSRYLLKTLRSIRLGKISQKNSTFSSSYISEYLSNPQAKCPFNSVQDLNNPEALVSAFKFRAAFLIDKAVHAIDVDQISWNDMLVDIYRISRAHCQLLMVSNFVQAVFNNKKPGNLGPVLQRVAILFCLSTLDQEAADFLTSGYLAPEQAMMVKQHLIQIIKTIRPDVVALVDAFDFPDYLLNSALGENNGDVYEKMVAMTEKEPMNQFKVADGYQEFIRPLIHKGKDNWKLDKNGIARL</sequence>
<comment type="cofactor">
    <cofactor evidence="2">
        <name>FAD</name>
        <dbReference type="ChEBI" id="CHEBI:57692"/>
    </cofactor>
</comment>
<accession>A0A8H7SQD7</accession>
<evidence type="ECO:0000256" key="14">
    <source>
        <dbReference type="PIRSR" id="PIRSR000168-2"/>
    </source>
</evidence>
<dbReference type="InterPro" id="IPR002655">
    <property type="entry name" value="Acyl-CoA_oxidase_C"/>
</dbReference>
<evidence type="ECO:0000256" key="10">
    <source>
        <dbReference type="ARBA" id="ARBA00023098"/>
    </source>
</evidence>
<dbReference type="InterPro" id="IPR009100">
    <property type="entry name" value="AcylCoA_DH/oxidase_NM_dom_sf"/>
</dbReference>